<gene>
    <name evidence="1" type="ordered locus">EBL_c22040</name>
</gene>
<dbReference type="EMBL" id="CP001560">
    <property type="protein sequence ID" value="AFJ47295.1"/>
    <property type="molecule type" value="Genomic_DNA"/>
</dbReference>
<accession>K6WFG3</accession>
<dbReference type="STRING" id="630626.EBL_c22040"/>
<dbReference type="HOGENOM" id="CLU_1843754_0_0_6"/>
<accession>I2B9U1</accession>
<dbReference type="KEGG" id="ebt:EBL_c22040"/>
<dbReference type="Proteomes" id="UP000001955">
    <property type="component" value="Chromosome"/>
</dbReference>
<proteinExistence type="predicted"/>
<evidence type="ECO:0000313" key="2">
    <source>
        <dbReference type="Proteomes" id="UP000001955"/>
    </source>
</evidence>
<keyword evidence="2" id="KW-1185">Reference proteome</keyword>
<protein>
    <submittedName>
        <fullName evidence="1">Uncharacterized protein</fullName>
    </submittedName>
</protein>
<name>I2B9U1_SHIBC</name>
<sequence length="139" mass="15846">MQEKISCVFPFARIGEKAAGITPVLTFDCEKLPVKATLNIAFYFICLKKDVTYTLWFDITRDGVSIIDNSWDREKIFKAEDPSSKPDELAVGLNANMPQIPFTDEGIYTIEAKLFNMKNKTLIETHQSYFKVKLKIGVE</sequence>
<evidence type="ECO:0000313" key="1">
    <source>
        <dbReference type="EMBL" id="AFJ47295.1"/>
    </source>
</evidence>
<dbReference type="RefSeq" id="WP_002440492.1">
    <property type="nucleotide sequence ID" value="NC_017910.1"/>
</dbReference>
<organism evidence="1 2">
    <name type="scientific">Shimwellia blattae (strain ATCC 29907 / DSM 4481 / JCM 1650 / NBRC 105725 / CDC 9005-74)</name>
    <name type="common">Escherichia blattae</name>
    <dbReference type="NCBI Taxonomy" id="630626"/>
    <lineage>
        <taxon>Bacteria</taxon>
        <taxon>Pseudomonadati</taxon>
        <taxon>Pseudomonadota</taxon>
        <taxon>Gammaproteobacteria</taxon>
        <taxon>Enterobacterales</taxon>
        <taxon>Enterobacteriaceae</taxon>
        <taxon>Shimwellia</taxon>
    </lineage>
</organism>
<dbReference type="AlphaFoldDB" id="I2B9U1"/>
<reference evidence="1 2" key="1">
    <citation type="journal article" date="2012" name="J. Bacteriol.">
        <title>Complete genome sequence of the B12-producing Shimwellia blattae strain DSM 4481, isolated from a cockroach.</title>
        <authorList>
            <person name="Brzuszkiewicz E."/>
            <person name="Waschkowitz T."/>
            <person name="Wiezer A."/>
            <person name="Daniel R."/>
        </authorList>
    </citation>
    <scope>NUCLEOTIDE SEQUENCE [LARGE SCALE GENOMIC DNA]</scope>
    <source>
        <strain evidence="2">ATCC 29907 / DSM 4481 / JCM 1650 / NBRC 105725 / CDC 9005-74</strain>
    </source>
</reference>